<evidence type="ECO:0000313" key="3">
    <source>
        <dbReference type="EMBL" id="MEQ2565073.1"/>
    </source>
</evidence>
<dbReference type="PANTHER" id="PTHR43000">
    <property type="entry name" value="DTDP-D-GLUCOSE 4,6-DEHYDRATASE-RELATED"/>
    <property type="match status" value="1"/>
</dbReference>
<gene>
    <name evidence="3" type="ORF">ABFO16_02340</name>
</gene>
<comment type="similarity">
    <text evidence="1">Belongs to the NAD(P)-dependent epimerase/dehydratase family.</text>
</comment>
<organism evidence="3 4">
    <name type="scientific">Ruminococcoides intestinihominis</name>
    <dbReference type="NCBI Taxonomy" id="3133161"/>
    <lineage>
        <taxon>Bacteria</taxon>
        <taxon>Bacillati</taxon>
        <taxon>Bacillota</taxon>
        <taxon>Clostridia</taxon>
        <taxon>Eubacteriales</taxon>
        <taxon>Oscillospiraceae</taxon>
        <taxon>Ruminococcoides</taxon>
    </lineage>
</organism>
<dbReference type="EMBL" id="JBBMFI010000005">
    <property type="protein sequence ID" value="MEQ2565073.1"/>
    <property type="molecule type" value="Genomic_DNA"/>
</dbReference>
<dbReference type="Proteomes" id="UP001478133">
    <property type="component" value="Unassembled WGS sequence"/>
</dbReference>
<dbReference type="Pfam" id="PF01370">
    <property type="entry name" value="Epimerase"/>
    <property type="match status" value="1"/>
</dbReference>
<accession>A0ABV1HSW1</accession>
<protein>
    <submittedName>
        <fullName evidence="3">NAD-dependent epimerase/dehydratase family protein</fullName>
    </submittedName>
</protein>
<evidence type="ECO:0000256" key="1">
    <source>
        <dbReference type="ARBA" id="ARBA00007637"/>
    </source>
</evidence>
<dbReference type="SUPFAM" id="SSF51735">
    <property type="entry name" value="NAD(P)-binding Rossmann-fold domains"/>
    <property type="match status" value="1"/>
</dbReference>
<dbReference type="InterPro" id="IPR001509">
    <property type="entry name" value="Epimerase_deHydtase"/>
</dbReference>
<comment type="caution">
    <text evidence="3">The sequence shown here is derived from an EMBL/GenBank/DDBJ whole genome shotgun (WGS) entry which is preliminary data.</text>
</comment>
<keyword evidence="4" id="KW-1185">Reference proteome</keyword>
<name>A0ABV1HSW1_9FIRM</name>
<sequence length="302" mass="35284">MKKILIMGGTIFVSKYLATYFIAKGDDVYVYNRNTHKQPEKAKLIVGDRNNIGDSLKQYDFDLVIAVNTYTGDDMKELLSSLSTIKDIVFISSSAVYPETLPQPFKEEQLVGDNSIWGDYGSNKIEAEQVLLSKVPNAYIIRPPYLYGKMQNLYREAFVFDCAEMNKPFYIPNNGDMKLQFFDVEDLCRFIEILIDKKPDDRIFNVGNEKIDTINTFVETCYKVVGSELEKKYVDKGYNQRDYFPFHNYSYCLDVSKQKELMPTTKSLYQGLKESYEWYKNHRNDVNRKDYISFIENELKDI</sequence>
<dbReference type="Gene3D" id="3.40.50.720">
    <property type="entry name" value="NAD(P)-binding Rossmann-like Domain"/>
    <property type="match status" value="1"/>
</dbReference>
<proteinExistence type="inferred from homology"/>
<evidence type="ECO:0000313" key="4">
    <source>
        <dbReference type="Proteomes" id="UP001478133"/>
    </source>
</evidence>
<dbReference type="InterPro" id="IPR036291">
    <property type="entry name" value="NAD(P)-bd_dom_sf"/>
</dbReference>
<dbReference type="RefSeq" id="WP_367286261.1">
    <property type="nucleotide sequence ID" value="NZ_JBBMEY010000004.1"/>
</dbReference>
<evidence type="ECO:0000259" key="2">
    <source>
        <dbReference type="Pfam" id="PF01370"/>
    </source>
</evidence>
<reference evidence="3 4" key="1">
    <citation type="submission" date="2024-03" db="EMBL/GenBank/DDBJ databases">
        <title>Human intestinal bacterial collection.</title>
        <authorList>
            <person name="Pauvert C."/>
            <person name="Hitch T.C.A."/>
            <person name="Clavel T."/>
        </authorList>
    </citation>
    <scope>NUCLEOTIDE SEQUENCE [LARGE SCALE GENOMIC DNA]</scope>
    <source>
        <strain evidence="3 4">CLA-AP-H18</strain>
    </source>
</reference>
<feature type="domain" description="NAD-dependent epimerase/dehydratase" evidence="2">
    <location>
        <begin position="4"/>
        <end position="207"/>
    </location>
</feature>